<dbReference type="OrthoDB" id="9802987at2"/>
<dbReference type="PANTHER" id="PTHR46830">
    <property type="entry name" value="TRANSFERASE, PUTATIVE-RELATED"/>
    <property type="match status" value="1"/>
</dbReference>
<proteinExistence type="predicted"/>
<gene>
    <name evidence="1" type="ORF">DZC52_13380</name>
</gene>
<dbReference type="SUPFAM" id="SSF53448">
    <property type="entry name" value="Nucleotide-diphospho-sugar transferases"/>
    <property type="match status" value="1"/>
</dbReference>
<name>A0A3E1K5K5_9GAMM</name>
<protein>
    <submittedName>
        <fullName evidence="1">Glycosyl transferase</fullName>
    </submittedName>
</protein>
<evidence type="ECO:0000313" key="1">
    <source>
        <dbReference type="EMBL" id="RFF29295.1"/>
    </source>
</evidence>
<dbReference type="InterPro" id="IPR029044">
    <property type="entry name" value="Nucleotide-diphossugar_trans"/>
</dbReference>
<dbReference type="PANTHER" id="PTHR46830:SF2">
    <property type="entry name" value="ALPHA-1,4-N-ACETYLGLUCOSAMINYLTRANSFERASE"/>
    <property type="match status" value="1"/>
</dbReference>
<dbReference type="RefSeq" id="WP_116651661.1">
    <property type="nucleotide sequence ID" value="NZ_QUZK01000048.1"/>
</dbReference>
<accession>A0A3E1K5K5</accession>
<comment type="caution">
    <text evidence="1">The sequence shown here is derived from an EMBL/GenBank/DDBJ whole genome shotgun (WGS) entry which is preliminary data.</text>
</comment>
<reference evidence="1 2" key="1">
    <citation type="submission" date="2018-08" db="EMBL/GenBank/DDBJ databases">
        <title>Wenzhouxiangella salilacus sp. nov., a novel bacterium isolated from a saline lake in Xinjiang Province, China.</title>
        <authorList>
            <person name="Han S."/>
        </authorList>
    </citation>
    <scope>NUCLEOTIDE SEQUENCE [LARGE SCALE GENOMIC DNA]</scope>
    <source>
        <strain evidence="1 2">XDB06</strain>
    </source>
</reference>
<evidence type="ECO:0000313" key="2">
    <source>
        <dbReference type="Proteomes" id="UP000260351"/>
    </source>
</evidence>
<dbReference type="Gene3D" id="3.90.550.20">
    <property type="match status" value="1"/>
</dbReference>
<dbReference type="EMBL" id="QUZK01000048">
    <property type="protein sequence ID" value="RFF29295.1"/>
    <property type="molecule type" value="Genomic_DNA"/>
</dbReference>
<dbReference type="InterPro" id="IPR007577">
    <property type="entry name" value="GlycoTrfase_DXD_sugar-bd_CS"/>
</dbReference>
<dbReference type="Pfam" id="PF04488">
    <property type="entry name" value="Gly_transf_sug"/>
    <property type="match status" value="1"/>
</dbReference>
<dbReference type="Proteomes" id="UP000260351">
    <property type="component" value="Unassembled WGS sequence"/>
</dbReference>
<dbReference type="GO" id="GO:0016740">
    <property type="term" value="F:transferase activity"/>
    <property type="evidence" value="ECO:0007669"/>
    <property type="project" value="UniProtKB-KW"/>
</dbReference>
<sequence length="281" mass="32655">MSIPRVFHFVFGLREQREPFHLLHYLCLASCLAVNRPEAVVFHYRHEPFGPWWDRIRPRLELRKIDVIPEGFDPGRYDDSQEGRMIRRLGIDYAHESDFLRMDILLSEGGIYADMDTLFVRAYPDEWLAGRFVIGEEYAPLQPGEPLRPSLCNAVMMARAGDPFARAWRERMAAAFDGRWDSHSCREAGRLWQSHSDWLRVLPSAYFYRYGSTPEGLATLLEDSDGDRPDLYSIHLWAHLWWDAARRDMSDVHAGMIDEGWILKGKSTLARLARPFLEEGA</sequence>
<dbReference type="AlphaFoldDB" id="A0A3E1K5K5"/>
<organism evidence="1 2">
    <name type="scientific">Wenzhouxiangella sediminis</name>
    <dbReference type="NCBI Taxonomy" id="1792836"/>
    <lineage>
        <taxon>Bacteria</taxon>
        <taxon>Pseudomonadati</taxon>
        <taxon>Pseudomonadota</taxon>
        <taxon>Gammaproteobacteria</taxon>
        <taxon>Chromatiales</taxon>
        <taxon>Wenzhouxiangellaceae</taxon>
        <taxon>Wenzhouxiangella</taxon>
    </lineage>
</organism>
<keyword evidence="1" id="KW-0808">Transferase</keyword>
<keyword evidence="2" id="KW-1185">Reference proteome</keyword>